<sequence length="106" mass="11236">MEGRTCPGGDGPAMLNMPLRPEDRRRLSGFQLPSSIVSSGSILTLWFTTDFAVSAQGFKALYEDDAALTGEGIVFTESTDSNAELLADTPSPRCPGVPFSQLLGVP</sequence>
<proteinExistence type="predicted"/>
<dbReference type="Proteomes" id="UP001162501">
    <property type="component" value="Chromosome 31"/>
</dbReference>
<dbReference type="EMBL" id="OX596115">
    <property type="protein sequence ID" value="CAI9707987.1"/>
    <property type="molecule type" value="Genomic_DNA"/>
</dbReference>
<name>A0ACB0F4H3_RANTA</name>
<protein>
    <submittedName>
        <fullName evidence="1">Uncharacterized protein</fullName>
    </submittedName>
</protein>
<organism evidence="1 2">
    <name type="scientific">Rangifer tarandus platyrhynchus</name>
    <name type="common">Svalbard reindeer</name>
    <dbReference type="NCBI Taxonomy" id="3082113"/>
    <lineage>
        <taxon>Eukaryota</taxon>
        <taxon>Metazoa</taxon>
        <taxon>Chordata</taxon>
        <taxon>Craniata</taxon>
        <taxon>Vertebrata</taxon>
        <taxon>Euteleostomi</taxon>
        <taxon>Mammalia</taxon>
        <taxon>Eutheria</taxon>
        <taxon>Laurasiatheria</taxon>
        <taxon>Artiodactyla</taxon>
        <taxon>Ruminantia</taxon>
        <taxon>Pecora</taxon>
        <taxon>Cervidae</taxon>
        <taxon>Odocoileinae</taxon>
        <taxon>Rangifer</taxon>
    </lineage>
</organism>
<evidence type="ECO:0000313" key="1">
    <source>
        <dbReference type="EMBL" id="CAI9707987.1"/>
    </source>
</evidence>
<evidence type="ECO:0000313" key="2">
    <source>
        <dbReference type="Proteomes" id="UP001162501"/>
    </source>
</evidence>
<accession>A0ACB0F4H3</accession>
<reference evidence="1" key="1">
    <citation type="submission" date="2023-05" db="EMBL/GenBank/DDBJ databases">
        <authorList>
            <consortium name="ELIXIR-Norway"/>
        </authorList>
    </citation>
    <scope>NUCLEOTIDE SEQUENCE</scope>
</reference>
<gene>
    <name evidence="1" type="ORF">MRATA1EN3_LOCUS19200</name>
</gene>